<keyword evidence="6" id="KW-1003">Cell membrane</keyword>
<dbReference type="InterPro" id="IPR051784">
    <property type="entry name" value="Nod_factor_ABC_transporter"/>
</dbReference>
<dbReference type="EMBL" id="JAINVZ010000005">
    <property type="protein sequence ID" value="MBY8885308.1"/>
    <property type="molecule type" value="Genomic_DNA"/>
</dbReference>
<dbReference type="RefSeq" id="WP_222976553.1">
    <property type="nucleotide sequence ID" value="NZ_JAINVZ010000005.1"/>
</dbReference>
<comment type="subcellular location">
    <subcellularLocation>
        <location evidence="6">Cell membrane</location>
        <topology evidence="6">Multi-pass membrane protein</topology>
    </subcellularLocation>
    <subcellularLocation>
        <location evidence="1">Membrane</location>
        <topology evidence="1">Multi-pass membrane protein</topology>
    </subcellularLocation>
</comment>
<feature type="transmembrane region" description="Helical" evidence="6">
    <location>
        <begin position="222"/>
        <end position="242"/>
    </location>
</feature>
<evidence type="ECO:0000256" key="1">
    <source>
        <dbReference type="ARBA" id="ARBA00004141"/>
    </source>
</evidence>
<dbReference type="PANTHER" id="PTHR43229">
    <property type="entry name" value="NODULATION PROTEIN J"/>
    <property type="match status" value="1"/>
</dbReference>
<dbReference type="InterPro" id="IPR047817">
    <property type="entry name" value="ABC2_TM_bact-type"/>
</dbReference>
<dbReference type="InterPro" id="IPR013525">
    <property type="entry name" value="ABC2_TM"/>
</dbReference>
<evidence type="ECO:0000256" key="3">
    <source>
        <dbReference type="ARBA" id="ARBA00022989"/>
    </source>
</evidence>
<keyword evidence="4 6" id="KW-0472">Membrane</keyword>
<feature type="transmembrane region" description="Helical" evidence="6">
    <location>
        <begin position="57"/>
        <end position="78"/>
    </location>
</feature>
<dbReference type="Pfam" id="PF01061">
    <property type="entry name" value="ABC2_membrane"/>
    <property type="match status" value="1"/>
</dbReference>
<dbReference type="InterPro" id="IPR000412">
    <property type="entry name" value="ABC_2_transport"/>
</dbReference>
<dbReference type="PROSITE" id="PS51012">
    <property type="entry name" value="ABC_TM2"/>
    <property type="match status" value="1"/>
</dbReference>
<keyword evidence="2 6" id="KW-0812">Transmembrane</keyword>
<proteinExistence type="inferred from homology"/>
<keyword evidence="3 6" id="KW-1133">Transmembrane helix</keyword>
<evidence type="ECO:0000256" key="5">
    <source>
        <dbReference type="ARBA" id="ARBA00023251"/>
    </source>
</evidence>
<comment type="similarity">
    <text evidence="6">Belongs to the ABC-2 integral membrane protein family.</text>
</comment>
<keyword evidence="5" id="KW-0046">Antibiotic resistance</keyword>
<dbReference type="Proteomes" id="UP001198565">
    <property type="component" value="Unassembled WGS sequence"/>
</dbReference>
<organism evidence="8 9">
    <name type="scientific">Streptantibioticus parmotrematis</name>
    <dbReference type="NCBI Taxonomy" id="2873249"/>
    <lineage>
        <taxon>Bacteria</taxon>
        <taxon>Bacillati</taxon>
        <taxon>Actinomycetota</taxon>
        <taxon>Actinomycetes</taxon>
        <taxon>Kitasatosporales</taxon>
        <taxon>Streptomycetaceae</taxon>
        <taxon>Streptantibioticus</taxon>
    </lineage>
</organism>
<feature type="domain" description="ABC transmembrane type-2" evidence="7">
    <location>
        <begin position="21"/>
        <end position="244"/>
    </location>
</feature>
<feature type="transmembrane region" description="Helical" evidence="6">
    <location>
        <begin position="27"/>
        <end position="45"/>
    </location>
</feature>
<gene>
    <name evidence="8" type="ORF">K7472_10670</name>
</gene>
<name>A0ABS7QQ48_9ACTN</name>
<feature type="transmembrane region" description="Helical" evidence="6">
    <location>
        <begin position="135"/>
        <end position="158"/>
    </location>
</feature>
<evidence type="ECO:0000256" key="4">
    <source>
        <dbReference type="ARBA" id="ARBA00023136"/>
    </source>
</evidence>
<evidence type="ECO:0000313" key="8">
    <source>
        <dbReference type="EMBL" id="MBY8885308.1"/>
    </source>
</evidence>
<dbReference type="PANTHER" id="PTHR43229:SF2">
    <property type="entry name" value="NODULATION PROTEIN J"/>
    <property type="match status" value="1"/>
</dbReference>
<evidence type="ECO:0000256" key="6">
    <source>
        <dbReference type="RuleBase" id="RU361157"/>
    </source>
</evidence>
<reference evidence="8 9" key="1">
    <citation type="submission" date="2021-08" db="EMBL/GenBank/DDBJ databases">
        <title>Streptomyces sp. PTM05 isolated from lichen.</title>
        <authorList>
            <person name="Somphong A."/>
            <person name="Phongsopitanun W."/>
            <person name="Tanasupawat S."/>
        </authorList>
    </citation>
    <scope>NUCLEOTIDE SEQUENCE [LARGE SCALE GENOMIC DNA]</scope>
    <source>
        <strain evidence="8 9">Ptm05</strain>
    </source>
</reference>
<accession>A0ABS7QQ48</accession>
<comment type="caution">
    <text evidence="8">The sequence shown here is derived from an EMBL/GenBank/DDBJ whole genome shotgun (WGS) entry which is preliminary data.</text>
</comment>
<evidence type="ECO:0000259" key="7">
    <source>
        <dbReference type="PROSITE" id="PS51012"/>
    </source>
</evidence>
<keyword evidence="6" id="KW-0813">Transport</keyword>
<feature type="transmembrane region" description="Helical" evidence="6">
    <location>
        <begin position="99"/>
        <end position="129"/>
    </location>
</feature>
<evidence type="ECO:0000256" key="2">
    <source>
        <dbReference type="ARBA" id="ARBA00022692"/>
    </source>
</evidence>
<sequence>MATESLRRTGLLIRHNALLRLRDPGQMISYIVMPMLLMVVFKPLYMKSLDTGTLQAVTGPLVMFSVFALAIVGNSIMVEREWRTWDRLRASRAARAELLLGKTVPALVILVLQQTVLLCFGCLVIGMAVPVDAGLLLLAIAIWGVTLLSLGAALATLVRSRGDLGMVTDLGAMLVSAIGGALVPVSLMPQWARDIAPCSPGYWAMSMLHAAIADDAGAMLRPALVCLAIALAGGAVATYRLARGWGRSHLL</sequence>
<protein>
    <recommendedName>
        <fullName evidence="6">Transport permease protein</fullName>
    </recommendedName>
</protein>
<evidence type="ECO:0000313" key="9">
    <source>
        <dbReference type="Proteomes" id="UP001198565"/>
    </source>
</evidence>
<feature type="transmembrane region" description="Helical" evidence="6">
    <location>
        <begin position="170"/>
        <end position="192"/>
    </location>
</feature>
<dbReference type="PIRSF" id="PIRSF006648">
    <property type="entry name" value="DrrB"/>
    <property type="match status" value="1"/>
</dbReference>
<keyword evidence="9" id="KW-1185">Reference proteome</keyword>